<gene>
    <name evidence="1" type="ORF">BDQ12DRAFT_680632</name>
</gene>
<dbReference type="OrthoDB" id="3251307at2759"/>
<dbReference type="AlphaFoldDB" id="A0A5C3M5S4"/>
<reference evidence="1 2" key="1">
    <citation type="journal article" date="2019" name="Nat. Ecol. Evol.">
        <title>Megaphylogeny resolves global patterns of mushroom evolution.</title>
        <authorList>
            <person name="Varga T."/>
            <person name="Krizsan K."/>
            <person name="Foldi C."/>
            <person name="Dima B."/>
            <person name="Sanchez-Garcia M."/>
            <person name="Sanchez-Ramirez S."/>
            <person name="Szollosi G.J."/>
            <person name="Szarkandi J.G."/>
            <person name="Papp V."/>
            <person name="Albert L."/>
            <person name="Andreopoulos W."/>
            <person name="Angelini C."/>
            <person name="Antonin V."/>
            <person name="Barry K.W."/>
            <person name="Bougher N.L."/>
            <person name="Buchanan P."/>
            <person name="Buyck B."/>
            <person name="Bense V."/>
            <person name="Catcheside P."/>
            <person name="Chovatia M."/>
            <person name="Cooper J."/>
            <person name="Damon W."/>
            <person name="Desjardin D."/>
            <person name="Finy P."/>
            <person name="Geml J."/>
            <person name="Haridas S."/>
            <person name="Hughes K."/>
            <person name="Justo A."/>
            <person name="Karasinski D."/>
            <person name="Kautmanova I."/>
            <person name="Kiss B."/>
            <person name="Kocsube S."/>
            <person name="Kotiranta H."/>
            <person name="LaButti K.M."/>
            <person name="Lechner B.E."/>
            <person name="Liimatainen K."/>
            <person name="Lipzen A."/>
            <person name="Lukacs Z."/>
            <person name="Mihaltcheva S."/>
            <person name="Morgado L.N."/>
            <person name="Niskanen T."/>
            <person name="Noordeloos M.E."/>
            <person name="Ohm R.A."/>
            <person name="Ortiz-Santana B."/>
            <person name="Ovrebo C."/>
            <person name="Racz N."/>
            <person name="Riley R."/>
            <person name="Savchenko A."/>
            <person name="Shiryaev A."/>
            <person name="Soop K."/>
            <person name="Spirin V."/>
            <person name="Szebenyi C."/>
            <person name="Tomsovsky M."/>
            <person name="Tulloss R.E."/>
            <person name="Uehling J."/>
            <person name="Grigoriev I.V."/>
            <person name="Vagvolgyi C."/>
            <person name="Papp T."/>
            <person name="Martin F.M."/>
            <person name="Miettinen O."/>
            <person name="Hibbett D.S."/>
            <person name="Nagy L.G."/>
        </authorList>
    </citation>
    <scope>NUCLEOTIDE SEQUENCE [LARGE SCALE GENOMIC DNA]</scope>
    <source>
        <strain evidence="1 2">CBS 166.37</strain>
    </source>
</reference>
<evidence type="ECO:0000313" key="2">
    <source>
        <dbReference type="Proteomes" id="UP000308652"/>
    </source>
</evidence>
<sequence>MHRLNIFLFCHGHSGWADLFFCSSKILTLTLGHQNRILSFDSIQRVLLLKSN</sequence>
<organism evidence="1 2">
    <name type="scientific">Crucibulum laeve</name>
    <dbReference type="NCBI Taxonomy" id="68775"/>
    <lineage>
        <taxon>Eukaryota</taxon>
        <taxon>Fungi</taxon>
        <taxon>Dikarya</taxon>
        <taxon>Basidiomycota</taxon>
        <taxon>Agaricomycotina</taxon>
        <taxon>Agaricomycetes</taxon>
        <taxon>Agaricomycetidae</taxon>
        <taxon>Agaricales</taxon>
        <taxon>Agaricineae</taxon>
        <taxon>Nidulariaceae</taxon>
        <taxon>Crucibulum</taxon>
    </lineage>
</organism>
<dbReference type="Proteomes" id="UP000308652">
    <property type="component" value="Unassembled WGS sequence"/>
</dbReference>
<dbReference type="EMBL" id="ML213597">
    <property type="protein sequence ID" value="TFK40267.1"/>
    <property type="molecule type" value="Genomic_DNA"/>
</dbReference>
<accession>A0A5C3M5S4</accession>
<name>A0A5C3M5S4_9AGAR</name>
<evidence type="ECO:0000313" key="1">
    <source>
        <dbReference type="EMBL" id="TFK40267.1"/>
    </source>
</evidence>
<protein>
    <submittedName>
        <fullName evidence="1">Uncharacterized protein</fullName>
    </submittedName>
</protein>
<proteinExistence type="predicted"/>
<keyword evidence="2" id="KW-1185">Reference proteome</keyword>